<evidence type="ECO:0000313" key="1">
    <source>
        <dbReference type="EMBL" id="PXX08391.1"/>
    </source>
</evidence>
<dbReference type="Proteomes" id="UP000247781">
    <property type="component" value="Unassembled WGS sequence"/>
</dbReference>
<accession>A0A318HGH3</accession>
<comment type="caution">
    <text evidence="1">The sequence shown here is derived from an EMBL/GenBank/DDBJ whole genome shotgun (WGS) entry which is preliminary data.</text>
</comment>
<proteinExistence type="predicted"/>
<organism evidence="1 2">
    <name type="scientific">Mycolicibacterium moriokaense</name>
    <dbReference type="NCBI Taxonomy" id="39691"/>
    <lineage>
        <taxon>Bacteria</taxon>
        <taxon>Bacillati</taxon>
        <taxon>Actinomycetota</taxon>
        <taxon>Actinomycetes</taxon>
        <taxon>Mycobacteriales</taxon>
        <taxon>Mycobacteriaceae</taxon>
        <taxon>Mycolicibacterium</taxon>
    </lineage>
</organism>
<name>A0A318HGH3_9MYCO</name>
<dbReference type="EMBL" id="QJJU01000008">
    <property type="protein sequence ID" value="PXX08391.1"/>
    <property type="molecule type" value="Genomic_DNA"/>
</dbReference>
<evidence type="ECO:0000313" key="2">
    <source>
        <dbReference type="Proteomes" id="UP000247781"/>
    </source>
</evidence>
<gene>
    <name evidence="1" type="ORF">C8E89_10855</name>
</gene>
<reference evidence="1 2" key="2">
    <citation type="submission" date="2018-06" db="EMBL/GenBank/DDBJ databases">
        <title>Sequencing of bacterial isolates from soil warming experiment in Harvard Forest, Massachusetts, USA.</title>
        <authorList>
            <person name="Deangelis K.PhD."/>
        </authorList>
    </citation>
    <scope>NUCLEOTIDE SEQUENCE [LARGE SCALE GENOMIC DNA]</scope>
    <source>
        <strain evidence="1 2">GAS496</strain>
    </source>
</reference>
<reference evidence="2" key="1">
    <citation type="submission" date="2018-05" db="EMBL/GenBank/DDBJ databases">
        <authorList>
            <person name="Deangelis K."/>
            <person name="Huntemann M."/>
            <person name="Clum A."/>
            <person name="Pillay M."/>
            <person name="Palaniappan K."/>
            <person name="Varghese N."/>
            <person name="Mikhailova N."/>
            <person name="Stamatis D."/>
            <person name="Reddy T."/>
            <person name="Daum C."/>
            <person name="Shapiro N."/>
            <person name="Ivanova N."/>
            <person name="Kyrpides N."/>
            <person name="Woyke T."/>
        </authorList>
    </citation>
    <scope>NUCLEOTIDE SEQUENCE [LARGE SCALE GENOMIC DNA]</scope>
    <source>
        <strain evidence="2">GAS496</strain>
    </source>
</reference>
<dbReference type="AlphaFoldDB" id="A0A318HGH3"/>
<keyword evidence="2" id="KW-1185">Reference proteome</keyword>
<sequence length="33" mass="3638">MLELIVFAGLLIVPVVALALPTPHAGYGRWTRY</sequence>
<protein>
    <submittedName>
        <fullName evidence="1">Uncharacterized protein</fullName>
    </submittedName>
</protein>